<dbReference type="SUPFAM" id="SSF52833">
    <property type="entry name" value="Thioredoxin-like"/>
    <property type="match status" value="1"/>
</dbReference>
<protein>
    <submittedName>
        <fullName evidence="2">Glutathione S-transferase N-terminal domain-containing protein</fullName>
    </submittedName>
</protein>
<keyword evidence="3" id="KW-1185">Reference proteome</keyword>
<dbReference type="PANTHER" id="PTHR43968:SF6">
    <property type="entry name" value="GLUTATHIONE S-TRANSFERASE OMEGA"/>
    <property type="match status" value="1"/>
</dbReference>
<feature type="domain" description="GST N-terminal" evidence="1">
    <location>
        <begin position="1"/>
        <end position="80"/>
    </location>
</feature>
<dbReference type="InterPro" id="IPR036249">
    <property type="entry name" value="Thioredoxin-like_sf"/>
</dbReference>
<dbReference type="EMBL" id="JAVRHY010000001">
    <property type="protein sequence ID" value="MDT0617070.1"/>
    <property type="molecule type" value="Genomic_DNA"/>
</dbReference>
<dbReference type="SUPFAM" id="SSF47616">
    <property type="entry name" value="GST C-terminal domain-like"/>
    <property type="match status" value="1"/>
</dbReference>
<evidence type="ECO:0000259" key="1">
    <source>
        <dbReference type="PROSITE" id="PS50404"/>
    </source>
</evidence>
<dbReference type="Gene3D" id="3.40.30.10">
    <property type="entry name" value="Glutaredoxin"/>
    <property type="match status" value="1"/>
</dbReference>
<evidence type="ECO:0000313" key="3">
    <source>
        <dbReference type="Proteomes" id="UP001259982"/>
    </source>
</evidence>
<gene>
    <name evidence="2" type="ORF">RM531_01140</name>
</gene>
<evidence type="ECO:0000313" key="2">
    <source>
        <dbReference type="EMBL" id="MDT0617070.1"/>
    </source>
</evidence>
<dbReference type="Proteomes" id="UP001259982">
    <property type="component" value="Unassembled WGS sequence"/>
</dbReference>
<dbReference type="InterPro" id="IPR036282">
    <property type="entry name" value="Glutathione-S-Trfase_C_sf"/>
</dbReference>
<dbReference type="CDD" id="cd03205">
    <property type="entry name" value="GST_C_6"/>
    <property type="match status" value="1"/>
</dbReference>
<dbReference type="RefSeq" id="WP_311656652.1">
    <property type="nucleotide sequence ID" value="NZ_JAVRHY010000001.1"/>
</dbReference>
<comment type="caution">
    <text evidence="2">The sequence shown here is derived from an EMBL/GenBank/DDBJ whole genome shotgun (WGS) entry which is preliminary data.</text>
</comment>
<dbReference type="InterPro" id="IPR050983">
    <property type="entry name" value="GST_Omega/HSP26"/>
</dbReference>
<proteinExistence type="predicted"/>
<dbReference type="Pfam" id="PF13410">
    <property type="entry name" value="GST_C_2"/>
    <property type="match status" value="1"/>
</dbReference>
<sequence length="198" mass="21628">MQLFVSPTSPFARLVRVIRLEKALADEISLEWVDPWASPDPLTRANPYSQVPALQLADGTTIVDSLVIASFLESRFPEPALMPPATAAAVHHKLGLGKVLIDAAVDLVITKRFRPQPDSDPILDRRLAAIERAVPAIAGCVTPVEQPDLGDIALAVALAYLDFRFPDIEWRVAQPGLARWADELGQRPALMETRPPTS</sequence>
<dbReference type="Pfam" id="PF13409">
    <property type="entry name" value="GST_N_2"/>
    <property type="match status" value="1"/>
</dbReference>
<accession>A0ABU3B4M1</accession>
<dbReference type="Gene3D" id="1.20.1050.10">
    <property type="match status" value="1"/>
</dbReference>
<dbReference type="InterPro" id="IPR004045">
    <property type="entry name" value="Glutathione_S-Trfase_N"/>
</dbReference>
<reference evidence="2 3" key="1">
    <citation type="submission" date="2023-09" db="EMBL/GenBank/DDBJ databases">
        <authorList>
            <person name="Rey-Velasco X."/>
        </authorList>
    </citation>
    <scope>NUCLEOTIDE SEQUENCE [LARGE SCALE GENOMIC DNA]</scope>
    <source>
        <strain evidence="2 3">P385</strain>
    </source>
</reference>
<dbReference type="PANTHER" id="PTHR43968">
    <property type="match status" value="1"/>
</dbReference>
<name>A0ABU3B4M1_9GAMM</name>
<organism evidence="2 3">
    <name type="scientific">Spectribacter acetivorans</name>
    <dbReference type="NCBI Taxonomy" id="3075603"/>
    <lineage>
        <taxon>Bacteria</taxon>
        <taxon>Pseudomonadati</taxon>
        <taxon>Pseudomonadota</taxon>
        <taxon>Gammaproteobacteria</taxon>
        <taxon>Salinisphaerales</taxon>
        <taxon>Salinisphaeraceae</taxon>
        <taxon>Spectribacter</taxon>
    </lineage>
</organism>
<dbReference type="PROSITE" id="PS50404">
    <property type="entry name" value="GST_NTER"/>
    <property type="match status" value="1"/>
</dbReference>